<proteinExistence type="predicted"/>
<sequence>MRLILGLILLAVLALAVAPVVYYGTADPCRMLAADMAHEAYGPLAELVGNDPDKVPESMERSMRMVTSQMSSRDCAEKLWQRWTETR</sequence>
<dbReference type="RefSeq" id="WP_012109738.1">
    <property type="nucleotide sequence ID" value="NC_009719.1"/>
</dbReference>
<reference evidence="1 2" key="1">
    <citation type="journal article" date="2011" name="Stand. Genomic Sci.">
        <title>Complete genome sequence of Parvibaculum lavamentivorans type strain (DS-1(T)).</title>
        <authorList>
            <person name="Schleheck D."/>
            <person name="Weiss M."/>
            <person name="Pitluck S."/>
            <person name="Bruce D."/>
            <person name="Land M.L."/>
            <person name="Han S."/>
            <person name="Saunders E."/>
            <person name="Tapia R."/>
            <person name="Detter C."/>
            <person name="Brettin T."/>
            <person name="Han J."/>
            <person name="Woyke T."/>
            <person name="Goodwin L."/>
            <person name="Pennacchio L."/>
            <person name="Nolan M."/>
            <person name="Cook A.M."/>
            <person name="Kjelleberg S."/>
            <person name="Thomas T."/>
        </authorList>
    </citation>
    <scope>NUCLEOTIDE SEQUENCE [LARGE SCALE GENOMIC DNA]</scope>
    <source>
        <strain evidence="2">DS-1 / DSM 13023 / NCIMB 13966</strain>
    </source>
</reference>
<keyword evidence="2" id="KW-1185">Reference proteome</keyword>
<dbReference type="EMBL" id="CP000774">
    <property type="protein sequence ID" value="ABS62488.1"/>
    <property type="molecule type" value="Genomic_DNA"/>
</dbReference>
<dbReference type="HOGENOM" id="CLU_2480537_0_0_5"/>
<gene>
    <name evidence="1" type="ordered locus">Plav_0865</name>
</gene>
<dbReference type="OrthoDB" id="9854172at2"/>
<dbReference type="eggNOG" id="ENOG502ZNBI">
    <property type="taxonomic scope" value="Bacteria"/>
</dbReference>
<dbReference type="KEGG" id="pla:Plav_0865"/>
<evidence type="ECO:0000313" key="1">
    <source>
        <dbReference type="EMBL" id="ABS62488.1"/>
    </source>
</evidence>
<dbReference type="AlphaFoldDB" id="A7HRF5"/>
<name>A7HRF5_PARL1</name>
<dbReference type="STRING" id="402881.Plav_0865"/>
<accession>A7HRF5</accession>
<evidence type="ECO:0000313" key="2">
    <source>
        <dbReference type="Proteomes" id="UP000006377"/>
    </source>
</evidence>
<protein>
    <submittedName>
        <fullName evidence="1">Uncharacterized protein</fullName>
    </submittedName>
</protein>
<organism evidence="1 2">
    <name type="scientific">Parvibaculum lavamentivorans (strain DS-1 / DSM 13023 / NCIMB 13966)</name>
    <dbReference type="NCBI Taxonomy" id="402881"/>
    <lineage>
        <taxon>Bacteria</taxon>
        <taxon>Pseudomonadati</taxon>
        <taxon>Pseudomonadota</taxon>
        <taxon>Alphaproteobacteria</taxon>
        <taxon>Hyphomicrobiales</taxon>
        <taxon>Parvibaculaceae</taxon>
        <taxon>Parvibaculum</taxon>
    </lineage>
</organism>
<dbReference type="Proteomes" id="UP000006377">
    <property type="component" value="Chromosome"/>
</dbReference>